<organism evidence="12 13">
    <name type="scientific">Phaeodactylum tricornutum (strain CCAP 1055/1)</name>
    <dbReference type="NCBI Taxonomy" id="556484"/>
    <lineage>
        <taxon>Eukaryota</taxon>
        <taxon>Sar</taxon>
        <taxon>Stramenopiles</taxon>
        <taxon>Ochrophyta</taxon>
        <taxon>Bacillariophyta</taxon>
        <taxon>Bacillariophyceae</taxon>
        <taxon>Bacillariophycidae</taxon>
        <taxon>Naviculales</taxon>
        <taxon>Phaeodactylaceae</taxon>
        <taxon>Phaeodactylum</taxon>
    </lineage>
</organism>
<dbReference type="SUPFAM" id="SSF161093">
    <property type="entry name" value="MgtE membrane domain-like"/>
    <property type="match status" value="1"/>
</dbReference>
<evidence type="ECO:0000256" key="10">
    <source>
        <dbReference type="SAM" id="Phobius"/>
    </source>
</evidence>
<feature type="transmembrane region" description="Helical" evidence="10">
    <location>
        <begin position="428"/>
        <end position="448"/>
    </location>
</feature>
<comment type="subcellular location">
    <subcellularLocation>
        <location evidence="1">Membrane</location>
        <topology evidence="1">Multi-pass membrane protein</topology>
    </subcellularLocation>
</comment>
<dbReference type="GO" id="GO:0008324">
    <property type="term" value="F:monoatomic cation transmembrane transporter activity"/>
    <property type="evidence" value="ECO:0007669"/>
    <property type="project" value="InterPro"/>
</dbReference>
<feature type="region of interest" description="Disordered" evidence="9">
    <location>
        <begin position="131"/>
        <end position="161"/>
    </location>
</feature>
<evidence type="ECO:0000313" key="12">
    <source>
        <dbReference type="EMBL" id="EEC47015.1"/>
    </source>
</evidence>
<dbReference type="GO" id="GO:0016020">
    <property type="term" value="C:membrane"/>
    <property type="evidence" value="ECO:0007669"/>
    <property type="project" value="UniProtKB-SubCell"/>
</dbReference>
<dbReference type="Pfam" id="PF01769">
    <property type="entry name" value="MgtE"/>
    <property type="match status" value="1"/>
</dbReference>
<evidence type="ECO:0000256" key="9">
    <source>
        <dbReference type="SAM" id="MobiDB-lite"/>
    </source>
</evidence>
<evidence type="ECO:0000256" key="5">
    <source>
        <dbReference type="ARBA" id="ARBA00022842"/>
    </source>
</evidence>
<feature type="compositionally biased region" description="Low complexity" evidence="9">
    <location>
        <begin position="131"/>
        <end position="140"/>
    </location>
</feature>
<dbReference type="KEGG" id="pti:PHATRDRAFT_54748"/>
<name>B7G3J5_PHATC</name>
<proteinExistence type="inferred from homology"/>
<feature type="compositionally biased region" description="Low complexity" evidence="9">
    <location>
        <begin position="243"/>
        <end position="264"/>
    </location>
</feature>
<feature type="region of interest" description="Disordered" evidence="9">
    <location>
        <begin position="177"/>
        <end position="197"/>
    </location>
</feature>
<keyword evidence="8" id="KW-0175">Coiled coil</keyword>
<feature type="compositionally biased region" description="Polar residues" evidence="9">
    <location>
        <begin position="187"/>
        <end position="197"/>
    </location>
</feature>
<dbReference type="InParanoid" id="B7G3J5"/>
<dbReference type="STRING" id="556484.B7G3J5"/>
<dbReference type="PANTHER" id="PTHR41394">
    <property type="entry name" value="MAGNESIUM TRANSPORTER MGTE"/>
    <property type="match status" value="1"/>
</dbReference>
<dbReference type="InterPro" id="IPR036739">
    <property type="entry name" value="SLC41_membr_dom_sf"/>
</dbReference>
<feature type="transmembrane region" description="Helical" evidence="10">
    <location>
        <begin position="399"/>
        <end position="422"/>
    </location>
</feature>
<dbReference type="RefSeq" id="XP_002181801.1">
    <property type="nucleotide sequence ID" value="XM_002181765.1"/>
</dbReference>
<keyword evidence="5" id="KW-0460">Magnesium</keyword>
<accession>B7G3J5</accession>
<evidence type="ECO:0000256" key="1">
    <source>
        <dbReference type="ARBA" id="ARBA00004141"/>
    </source>
</evidence>
<evidence type="ECO:0000256" key="6">
    <source>
        <dbReference type="ARBA" id="ARBA00022989"/>
    </source>
</evidence>
<evidence type="ECO:0000256" key="3">
    <source>
        <dbReference type="ARBA" id="ARBA00022448"/>
    </source>
</evidence>
<dbReference type="PaxDb" id="2850-Phatr54748"/>
<dbReference type="AlphaFoldDB" id="B7G3J5"/>
<keyword evidence="13" id="KW-1185">Reference proteome</keyword>
<dbReference type="HOGENOM" id="CLU_558357_0_0_1"/>
<sequence>MYSPLWHTSTTTTTTTTEDENTNIPPHSSTLDSTIELASTASDSHPRRSPLTLPLDSSTSPVSPLHRSTTQSLESCATSIASDELVSDECLVSMTRYPVRSSSSSALAAENNRLRKHLTELQTELRRLQTTTRTTTTKTTASSTHHTIAPVPQATRKRSSSLRELATRRIPSLPKSWTGLVRHTNPAPVSTSNGHVKRQQSLAGYKGDQQSTVEPRLDLEAHESAGGLHHRDARGPDNRSDTHTTLGTNTSTNTTSTNATTSSTADHDDEEVAILVVLPEQHNDNEEEQSLVKDPTTSLSTDGLVRENRYETTGDSYFAQIKDRAGWLVGLLCLQSMSSFIISRNETLLQEHIVIVQFLTMLVGAGGNAGNQASVRVIRGLAVGSVNDSNVKEYLRGELWVAVTLMSILGLAGCVRAAIFLVPVAETIAITTSLCVIVMISIILGALLPLGMNSLRIDPAHSSTTIQVIMDILGVTITCHVSAAILDSRFHAWLTQDDL</sequence>
<dbReference type="Proteomes" id="UP000000759">
    <property type="component" value="Chromosome 13"/>
</dbReference>
<evidence type="ECO:0000259" key="11">
    <source>
        <dbReference type="Pfam" id="PF01769"/>
    </source>
</evidence>
<keyword evidence="4 10" id="KW-0812">Transmembrane</keyword>
<dbReference type="EMBL" id="CM000615">
    <property type="protein sequence ID" value="EEC47015.1"/>
    <property type="molecule type" value="Genomic_DNA"/>
</dbReference>
<dbReference type="eggNOG" id="ENOG502S0JS">
    <property type="taxonomic scope" value="Eukaryota"/>
</dbReference>
<dbReference type="OrthoDB" id="48232at2759"/>
<feature type="compositionally biased region" description="Polar residues" evidence="9">
    <location>
        <begin position="22"/>
        <end position="43"/>
    </location>
</feature>
<keyword evidence="3" id="KW-0813">Transport</keyword>
<evidence type="ECO:0000256" key="4">
    <source>
        <dbReference type="ARBA" id="ARBA00022692"/>
    </source>
</evidence>
<feature type="coiled-coil region" evidence="8">
    <location>
        <begin position="104"/>
        <end position="131"/>
    </location>
</feature>
<evidence type="ECO:0000256" key="7">
    <source>
        <dbReference type="ARBA" id="ARBA00023136"/>
    </source>
</evidence>
<feature type="compositionally biased region" description="Basic and acidic residues" evidence="9">
    <location>
        <begin position="224"/>
        <end position="242"/>
    </location>
</feature>
<protein>
    <submittedName>
        <fullName evidence="12">Divalent cation transporter</fullName>
    </submittedName>
</protein>
<feature type="domain" description="SLC41A/MgtE integral membrane" evidence="11">
    <location>
        <begin position="360"/>
        <end position="478"/>
    </location>
</feature>
<feature type="region of interest" description="Disordered" evidence="9">
    <location>
        <begin position="1"/>
        <end position="70"/>
    </location>
</feature>
<keyword evidence="7 10" id="KW-0472">Membrane</keyword>
<evidence type="ECO:0000256" key="8">
    <source>
        <dbReference type="SAM" id="Coils"/>
    </source>
</evidence>
<reference evidence="12 13" key="1">
    <citation type="journal article" date="2008" name="Nature">
        <title>The Phaeodactylum genome reveals the evolutionary history of diatom genomes.</title>
        <authorList>
            <person name="Bowler C."/>
            <person name="Allen A.E."/>
            <person name="Badger J.H."/>
            <person name="Grimwood J."/>
            <person name="Jabbari K."/>
            <person name="Kuo A."/>
            <person name="Maheswari U."/>
            <person name="Martens C."/>
            <person name="Maumus F."/>
            <person name="Otillar R.P."/>
            <person name="Rayko E."/>
            <person name="Salamov A."/>
            <person name="Vandepoele K."/>
            <person name="Beszteri B."/>
            <person name="Gruber A."/>
            <person name="Heijde M."/>
            <person name="Katinka M."/>
            <person name="Mock T."/>
            <person name="Valentin K."/>
            <person name="Verret F."/>
            <person name="Berges J.A."/>
            <person name="Brownlee C."/>
            <person name="Cadoret J.P."/>
            <person name="Chiovitti A."/>
            <person name="Choi C.J."/>
            <person name="Coesel S."/>
            <person name="De Martino A."/>
            <person name="Detter J.C."/>
            <person name="Durkin C."/>
            <person name="Falciatore A."/>
            <person name="Fournet J."/>
            <person name="Haruta M."/>
            <person name="Huysman M.J."/>
            <person name="Jenkins B.D."/>
            <person name="Jiroutova K."/>
            <person name="Jorgensen R.E."/>
            <person name="Joubert Y."/>
            <person name="Kaplan A."/>
            <person name="Kroger N."/>
            <person name="Kroth P.G."/>
            <person name="La Roche J."/>
            <person name="Lindquist E."/>
            <person name="Lommer M."/>
            <person name="Martin-Jezequel V."/>
            <person name="Lopez P.J."/>
            <person name="Lucas S."/>
            <person name="Mangogna M."/>
            <person name="McGinnis K."/>
            <person name="Medlin L.K."/>
            <person name="Montsant A."/>
            <person name="Oudot-Le Secq M.P."/>
            <person name="Napoli C."/>
            <person name="Obornik M."/>
            <person name="Parker M.S."/>
            <person name="Petit J.L."/>
            <person name="Porcel B.M."/>
            <person name="Poulsen N."/>
            <person name="Robison M."/>
            <person name="Rychlewski L."/>
            <person name="Rynearson T.A."/>
            <person name="Schmutz J."/>
            <person name="Shapiro H."/>
            <person name="Siaut M."/>
            <person name="Stanley M."/>
            <person name="Sussman M.R."/>
            <person name="Taylor A.R."/>
            <person name="Vardi A."/>
            <person name="von Dassow P."/>
            <person name="Vyverman W."/>
            <person name="Willis A."/>
            <person name="Wyrwicz L.S."/>
            <person name="Rokhsar D.S."/>
            <person name="Weissenbach J."/>
            <person name="Armbrust E.V."/>
            <person name="Green B.R."/>
            <person name="Van de Peer Y."/>
            <person name="Grigoriev I.V."/>
        </authorList>
    </citation>
    <scope>NUCLEOTIDE SEQUENCE [LARGE SCALE GENOMIC DNA]</scope>
    <source>
        <strain evidence="12 13">CCAP 1055/1</strain>
    </source>
</reference>
<dbReference type="Gene3D" id="1.10.357.20">
    <property type="entry name" value="SLC41 divalent cation transporters, integral membrane domain"/>
    <property type="match status" value="1"/>
</dbReference>
<gene>
    <name evidence="12" type="ORF">PHATRDRAFT_54748</name>
</gene>
<evidence type="ECO:0000313" key="13">
    <source>
        <dbReference type="Proteomes" id="UP000000759"/>
    </source>
</evidence>
<dbReference type="InterPro" id="IPR006667">
    <property type="entry name" value="SLC41_membr_dom"/>
</dbReference>
<keyword evidence="6 10" id="KW-1133">Transmembrane helix</keyword>
<dbReference type="GeneID" id="7202273"/>
<evidence type="ECO:0000256" key="2">
    <source>
        <dbReference type="ARBA" id="ARBA00009749"/>
    </source>
</evidence>
<feature type="compositionally biased region" description="Low complexity" evidence="9">
    <location>
        <begin position="49"/>
        <end position="65"/>
    </location>
</feature>
<reference evidence="13" key="2">
    <citation type="submission" date="2008-08" db="EMBL/GenBank/DDBJ databases">
        <authorList>
            <consortium name="Diatom Consortium"/>
            <person name="Grigoriev I."/>
            <person name="Grimwood J."/>
            <person name="Kuo A."/>
            <person name="Otillar R.P."/>
            <person name="Salamov A."/>
            <person name="Detter J.C."/>
            <person name="Lindquist E."/>
            <person name="Shapiro H."/>
            <person name="Lucas S."/>
            <person name="Glavina del Rio T."/>
            <person name="Pitluck S."/>
            <person name="Rokhsar D."/>
            <person name="Bowler C."/>
        </authorList>
    </citation>
    <scope>GENOME REANNOTATION</scope>
    <source>
        <strain evidence="13">CCAP 1055/1</strain>
    </source>
</reference>
<dbReference type="PANTHER" id="PTHR41394:SF5">
    <property type="entry name" value="SLC41A_MGTE INTEGRAL MEMBRANE DOMAIN-CONTAINING PROTEIN"/>
    <property type="match status" value="1"/>
</dbReference>
<comment type="similarity">
    <text evidence="2">Belongs to the SLC41A transporter family.</text>
</comment>
<feature type="region of interest" description="Disordered" evidence="9">
    <location>
        <begin position="224"/>
        <end position="300"/>
    </location>
</feature>